<dbReference type="OrthoDB" id="7873398at2"/>
<organism evidence="1 2">
    <name type="scientific">Litoreibacter roseus</name>
    <dbReference type="NCBI Taxonomy" id="2601869"/>
    <lineage>
        <taxon>Bacteria</taxon>
        <taxon>Pseudomonadati</taxon>
        <taxon>Pseudomonadota</taxon>
        <taxon>Alphaproteobacteria</taxon>
        <taxon>Rhodobacterales</taxon>
        <taxon>Roseobacteraceae</taxon>
        <taxon>Litoreibacter</taxon>
    </lineage>
</organism>
<reference evidence="1 2" key="1">
    <citation type="submission" date="2019-12" db="EMBL/GenBank/DDBJ databases">
        <title>Litoreibacter badius sp. nov., a novel bacteriochlorophyll a-containing bacterium in the genus Litoreibacter.</title>
        <authorList>
            <person name="Kanamuro M."/>
            <person name="Takabe Y."/>
            <person name="Mori K."/>
            <person name="Takaichi S."/>
            <person name="Hanada S."/>
        </authorList>
    </citation>
    <scope>NUCLEOTIDE SEQUENCE [LARGE SCALE GENOMIC DNA]</scope>
    <source>
        <strain evidence="1 2">K6</strain>
    </source>
</reference>
<name>A0A6N6JLG5_9RHOB</name>
<protein>
    <submittedName>
        <fullName evidence="1">Uncharacterized protein</fullName>
    </submittedName>
</protein>
<dbReference type="AlphaFoldDB" id="A0A6N6JLG5"/>
<gene>
    <name evidence="1" type="ORF">KIN_31920</name>
</gene>
<sequence length="67" mass="7240">MSNYGVQNVSPDTILGFSEDEAAGFISEKVEARALSATVRQLNEDVLSGDPTRRDKALRALGRLGFV</sequence>
<dbReference type="RefSeq" id="WP_159808821.1">
    <property type="nucleotide sequence ID" value="NZ_BLJE01000003.1"/>
</dbReference>
<keyword evidence="2" id="KW-1185">Reference proteome</keyword>
<accession>A0A6N6JLG5</accession>
<evidence type="ECO:0000313" key="2">
    <source>
        <dbReference type="Proteomes" id="UP000436822"/>
    </source>
</evidence>
<dbReference type="Proteomes" id="UP000436822">
    <property type="component" value="Unassembled WGS sequence"/>
</dbReference>
<dbReference type="EMBL" id="BLJE01000003">
    <property type="protein sequence ID" value="GFE66118.1"/>
    <property type="molecule type" value="Genomic_DNA"/>
</dbReference>
<comment type="caution">
    <text evidence="1">The sequence shown here is derived from an EMBL/GenBank/DDBJ whole genome shotgun (WGS) entry which is preliminary data.</text>
</comment>
<proteinExistence type="predicted"/>
<evidence type="ECO:0000313" key="1">
    <source>
        <dbReference type="EMBL" id="GFE66118.1"/>
    </source>
</evidence>